<accession>A0AAU9JKC3</accession>
<dbReference type="EMBL" id="CAJZBQ010000036">
    <property type="protein sequence ID" value="CAG9324585.1"/>
    <property type="molecule type" value="Genomic_DNA"/>
</dbReference>
<evidence type="ECO:0000256" key="3">
    <source>
        <dbReference type="ARBA" id="ARBA00022525"/>
    </source>
</evidence>
<keyword evidence="6" id="KW-0812">Transmembrane</keyword>
<keyword evidence="5" id="KW-0325">Glycoprotein</keyword>
<comment type="subcellular location">
    <subcellularLocation>
        <location evidence="1">Secreted</location>
    </subcellularLocation>
</comment>
<reference evidence="8" key="1">
    <citation type="submission" date="2021-09" db="EMBL/GenBank/DDBJ databases">
        <authorList>
            <consortium name="AG Swart"/>
            <person name="Singh M."/>
            <person name="Singh A."/>
            <person name="Seah K."/>
            <person name="Emmerich C."/>
        </authorList>
    </citation>
    <scope>NUCLEOTIDE SEQUENCE</scope>
    <source>
        <strain evidence="8">ATCC30299</strain>
    </source>
</reference>
<organism evidence="8 9">
    <name type="scientific">Blepharisma stoltei</name>
    <dbReference type="NCBI Taxonomy" id="1481888"/>
    <lineage>
        <taxon>Eukaryota</taxon>
        <taxon>Sar</taxon>
        <taxon>Alveolata</taxon>
        <taxon>Ciliophora</taxon>
        <taxon>Postciliodesmatophora</taxon>
        <taxon>Heterotrichea</taxon>
        <taxon>Heterotrichida</taxon>
        <taxon>Blepharismidae</taxon>
        <taxon>Blepharisma</taxon>
    </lineage>
</organism>
<feature type="transmembrane region" description="Helical" evidence="6">
    <location>
        <begin position="1660"/>
        <end position="1684"/>
    </location>
</feature>
<dbReference type="GO" id="GO:0005576">
    <property type="term" value="C:extracellular region"/>
    <property type="evidence" value="ECO:0007669"/>
    <property type="project" value="UniProtKB-SubCell"/>
</dbReference>
<keyword evidence="3" id="KW-0964">Secreted</keyword>
<gene>
    <name evidence="8" type="ORF">BSTOLATCC_MIC36371</name>
</gene>
<keyword evidence="4 7" id="KW-0732">Signal</keyword>
<evidence type="ECO:0000256" key="4">
    <source>
        <dbReference type="ARBA" id="ARBA00022729"/>
    </source>
</evidence>
<protein>
    <submittedName>
        <fullName evidence="8">Uncharacterized protein</fullName>
    </submittedName>
</protein>
<evidence type="ECO:0000256" key="7">
    <source>
        <dbReference type="SAM" id="SignalP"/>
    </source>
</evidence>
<dbReference type="PANTHER" id="PTHR31703">
    <property type="entry name" value="UPF0669 PROTEIN C6ORF120"/>
    <property type="match status" value="1"/>
</dbReference>
<comment type="similarity">
    <text evidence="2">Belongs to the UPF0669 family.</text>
</comment>
<proteinExistence type="inferred from homology"/>
<sequence>MIFALLLGLAASQSTTPTTIHDGQTVDGSKHSFLGGLDLYLFHVSNLTGSDLALTLTTYSDWDDPDLVVSKGSAPTLDNFDWISLTWGMGSIVIPSDELSAETDYYILVSCYTYCRYSLTVSYMSEITLIEGVPMSGILSKGRQQVYKFLTPDTASEQLSIDVTLRNGDIKLFVSKNGEEPGTSNTLPVDKAWHSGMTFSDPVPDVSTWYRAAVVALEDSQFTVIANLNQTEVVDLQASITSYGIVNFSEFNYYKIYVDNENETLSIFLTQFSGDADIYVKAGKAPTRKDYDFCSIQVGNDTLTISSSQRQGINKSVGYYYIGIYGISHSAYGLTASINQESVVWLVPGIPLTSFVDSHDISMHYLNLVPNSVYNISIHLTALSGNPDLYAKLCSSTDVKSCTFTEDELSGQSSSVYSSRNQYGSDSITISHQANSCRANLTCAYLIGVKGSSSSRSDYTVLATYNSTMEQFLQEGRPVSMSVTGGDYKYFKYNVFNITVMQVEFILTPITGDPDLFSSRTYQPSTSNYEMSSRKNGVMVDSIKYAKGVDGETLNGEYHVAVYSTLSSSFSIVAKETIPGTNTTILIYPGHPQKDTLFNSNDTDYRIYYFPIHFTQQTKKPIRVSLTPITGKFSLYVANQLENLDWSREIFWYNWMGYSNGSDPNNVINILPSDPQYKLDSTYLILVNGEEFAYDNTSTYSIVLSVGDGTVILSDDVPYTDQVSDKSYNFYMYPIHEDHQEVTISVTALTGDPDIYVSVFPNNTRPTKPNFDYASNVFGSDTITLDYNRDIKQGCQSTQTSCNLYIGIHGYVASTYTIRVHSKNNLPKALVSGAPETDQLNKTQYNFYYYSASTLVPLSISIQSSQGDADLYVNLMDSTVAGSNTSSWLMPTLYHAQYLSMSTSLIDEINLNNTALGSGCPSGTCIALVGVLCFSDFCRYTIEVNQNSVYTLMEGESKYGYVESGKFVYYSYYCDKDWTDLVFTVTPLSSGDPDLFVSKGRDQRPVHSSSNWNSQSWGGDLVSIMSNDTYFKTGNITMKGIYIIGVYGASASSFTLTANSHSQAITKLTVGQPTYGSVRLNSINYYYFVNSARQDITIQVTPNMGDPVLYANPDASDDDLYGKMPTSTNYTWSSISSSDRYTIKISKDDPNLCLLCNIVIGVLANNYNCSYSIIVSTTASSILLQNGVQYNSRLNTDEYHYYYFQVVNKSDIDVSFTLFSGNGRIFLNTNDTIDKNHYLWTSNDSSKIKHIHIKENDRNLRIGLYYIAVYGEEDASYSVIATTRNSYISLVDGWPQTYSLEYYSQDKLYFTYKIPNGFNSPVYCHLRSFQQEFKPWVYADIYLRSFDSTRDYPSPSIHDQAYNISNYIDYSNTLQMVFMPKPQATKINLAVFGMTRPNHSSDELGDFELVCSSSMQYTVLREGASVIDSSSSSIKTHRYEVNIDTKGKLEVIIIPCEGAVKMEISSNWTMLSQDGPDVVVTRPADGRIVGDINNAQGKYFVTVSQLNANTSTGNTTYQIIAKVVKPGQTKDKLVIPGHDGLIESTRIGRDVLSLFWEPPVYENNDAYEKSSEVVYEIFFTPNEEELMSTACGMYYSWIHNRSIWLGESGAGNTTFEAEFPESDGILNIIAVLPVHDQNWLHYIPYDPISVSRGSPPPHHWIWRFVIWGSASILVVAVALAFIFYKKYRRSQKRLEYEMTDVRNVAAAGLNIQPQPNNYDPLHEEKIDS</sequence>
<evidence type="ECO:0000256" key="2">
    <source>
        <dbReference type="ARBA" id="ARBA00008960"/>
    </source>
</evidence>
<name>A0AAU9JKC3_9CILI</name>
<evidence type="ECO:0000313" key="8">
    <source>
        <dbReference type="EMBL" id="CAG9324585.1"/>
    </source>
</evidence>
<dbReference type="Gene3D" id="2.60.120.380">
    <property type="match status" value="5"/>
</dbReference>
<dbReference type="Proteomes" id="UP001162131">
    <property type="component" value="Unassembled WGS sequence"/>
</dbReference>
<keyword evidence="6" id="KW-0472">Membrane</keyword>
<evidence type="ECO:0000256" key="1">
    <source>
        <dbReference type="ARBA" id="ARBA00004613"/>
    </source>
</evidence>
<evidence type="ECO:0000256" key="6">
    <source>
        <dbReference type="SAM" id="Phobius"/>
    </source>
</evidence>
<dbReference type="InterPro" id="IPR031420">
    <property type="entry name" value="UPF0669"/>
</dbReference>
<keyword evidence="6" id="KW-1133">Transmembrane helix</keyword>
<evidence type="ECO:0000313" key="9">
    <source>
        <dbReference type="Proteomes" id="UP001162131"/>
    </source>
</evidence>
<feature type="signal peptide" evidence="7">
    <location>
        <begin position="1"/>
        <end position="17"/>
    </location>
</feature>
<feature type="chain" id="PRO_5043572019" evidence="7">
    <location>
        <begin position="18"/>
        <end position="1728"/>
    </location>
</feature>
<dbReference type="PANTHER" id="PTHR31703:SF2">
    <property type="entry name" value="UPF0669 PROTEIN C6ORF120"/>
    <property type="match status" value="1"/>
</dbReference>
<evidence type="ECO:0000256" key="5">
    <source>
        <dbReference type="ARBA" id="ARBA00023180"/>
    </source>
</evidence>
<comment type="caution">
    <text evidence="8">The sequence shown here is derived from an EMBL/GenBank/DDBJ whole genome shotgun (WGS) entry which is preliminary data.</text>
</comment>
<keyword evidence="9" id="KW-1185">Reference proteome</keyword>